<keyword evidence="1" id="KW-0812">Transmembrane</keyword>
<keyword evidence="1" id="KW-1133">Transmembrane helix</keyword>
<protein>
    <submittedName>
        <fullName evidence="2">ABC-2 type transport system permease protein</fullName>
    </submittedName>
</protein>
<keyword evidence="3" id="KW-1185">Reference proteome</keyword>
<feature type="transmembrane region" description="Helical" evidence="1">
    <location>
        <begin position="218"/>
        <end position="241"/>
    </location>
</feature>
<dbReference type="eggNOG" id="ENOG5033F46">
    <property type="taxonomic scope" value="Bacteria"/>
</dbReference>
<dbReference type="Proteomes" id="UP000182135">
    <property type="component" value="Unassembled WGS sequence"/>
</dbReference>
<feature type="transmembrane region" description="Helical" evidence="1">
    <location>
        <begin position="143"/>
        <end position="162"/>
    </location>
</feature>
<dbReference type="AlphaFoldDB" id="A0A1I2MGE1"/>
<evidence type="ECO:0000256" key="1">
    <source>
        <dbReference type="SAM" id="Phobius"/>
    </source>
</evidence>
<feature type="transmembrane region" description="Helical" evidence="1">
    <location>
        <begin position="16"/>
        <end position="36"/>
    </location>
</feature>
<accession>A0A1I2MGE1</accession>
<dbReference type="OrthoDB" id="1707305at2"/>
<evidence type="ECO:0000313" key="3">
    <source>
        <dbReference type="Proteomes" id="UP000182135"/>
    </source>
</evidence>
<gene>
    <name evidence="2" type="ORF">SAMN04487885_11473</name>
</gene>
<feature type="transmembrane region" description="Helical" evidence="1">
    <location>
        <begin position="169"/>
        <end position="191"/>
    </location>
</feature>
<dbReference type="EMBL" id="FOOE01000014">
    <property type="protein sequence ID" value="SFF90058.1"/>
    <property type="molecule type" value="Genomic_DNA"/>
</dbReference>
<evidence type="ECO:0000313" key="2">
    <source>
        <dbReference type="EMBL" id="SFF90058.1"/>
    </source>
</evidence>
<proteinExistence type="predicted"/>
<keyword evidence="1" id="KW-0472">Membrane</keyword>
<feature type="transmembrane region" description="Helical" evidence="1">
    <location>
        <begin position="102"/>
        <end position="123"/>
    </location>
</feature>
<dbReference type="RefSeq" id="WP_027640264.1">
    <property type="nucleotide sequence ID" value="NZ_BAAACD010000025.1"/>
</dbReference>
<dbReference type="STRING" id="1529.SAMN04487885_11473"/>
<reference evidence="2 3" key="1">
    <citation type="submission" date="2016-10" db="EMBL/GenBank/DDBJ databases">
        <authorList>
            <person name="de Groot N.N."/>
        </authorList>
    </citation>
    <scope>NUCLEOTIDE SEQUENCE [LARGE SCALE GENOMIC DNA]</scope>
    <source>
        <strain evidence="2 3">NLAE-zl-G419</strain>
    </source>
</reference>
<feature type="transmembrane region" description="Helical" evidence="1">
    <location>
        <begin position="48"/>
        <end position="71"/>
    </location>
</feature>
<dbReference type="Pfam" id="PF12730">
    <property type="entry name" value="ABC2_membrane_4"/>
    <property type="match status" value="1"/>
</dbReference>
<sequence>MLNLVKADLYRFIHRPFGYLAAGIIGFLTILVQFFLSIGNDPASKEYVLINVIPKGIEIILILIFIFSVFIEDEYKEGTLKNVISSNISRGKIYLSKCISEIILALIVCAVVFISFLIGFSLLKWENGYDNTLFYEFLKRLIAIIPVFLGALAMSNALRVIIKNNTSAIFAYTIFILSSKKVIIFLASTIWSKFSKLNDYLLYTQIEIFNDYTLGNKALINVAIVGIATAIIFNFIGYLVFRNSEVK</sequence>
<organism evidence="2 3">
    <name type="scientific">Clostridium cadaveris</name>
    <dbReference type="NCBI Taxonomy" id="1529"/>
    <lineage>
        <taxon>Bacteria</taxon>
        <taxon>Bacillati</taxon>
        <taxon>Bacillota</taxon>
        <taxon>Clostridia</taxon>
        <taxon>Eubacteriales</taxon>
        <taxon>Clostridiaceae</taxon>
        <taxon>Clostridium</taxon>
    </lineage>
</organism>
<name>A0A1I2MGE1_9CLOT</name>